<dbReference type="CTD" id="6840"/>
<dbReference type="Gene3D" id="3.40.20.10">
    <property type="entry name" value="Severin"/>
    <property type="match status" value="5"/>
</dbReference>
<dbReference type="GO" id="GO:0051015">
    <property type="term" value="F:actin filament binding"/>
    <property type="evidence" value="ECO:0007669"/>
    <property type="project" value="InterPro"/>
</dbReference>
<dbReference type="GO" id="GO:0051016">
    <property type="term" value="P:barbed-end actin filament capping"/>
    <property type="evidence" value="ECO:0007669"/>
    <property type="project" value="TreeGrafter"/>
</dbReference>
<dbReference type="OrthoDB" id="28894at2759"/>
<dbReference type="KEGG" id="hazt:108669414"/>
<proteinExistence type="predicted"/>
<dbReference type="PROSITE" id="PS51089">
    <property type="entry name" value="HP"/>
    <property type="match status" value="1"/>
</dbReference>
<evidence type="ECO:0000313" key="4">
    <source>
        <dbReference type="RefSeq" id="XP_018012225.1"/>
    </source>
</evidence>
<feature type="domain" description="HP" evidence="2">
    <location>
        <begin position="1340"/>
        <end position="1417"/>
    </location>
</feature>
<dbReference type="GeneID" id="108669414"/>
<gene>
    <name evidence="4" type="primary">LOC108669414</name>
</gene>
<feature type="region of interest" description="Disordered" evidence="1">
    <location>
        <begin position="331"/>
        <end position="397"/>
    </location>
</feature>
<reference evidence="4" key="1">
    <citation type="submission" date="2025-08" db="UniProtKB">
        <authorList>
            <consortium name="RefSeq"/>
        </authorList>
    </citation>
    <scope>IDENTIFICATION</scope>
    <source>
        <tissue evidence="4">Whole organism</tissue>
    </source>
</reference>
<feature type="region of interest" description="Disordered" evidence="1">
    <location>
        <begin position="59"/>
        <end position="151"/>
    </location>
</feature>
<feature type="compositionally biased region" description="Polar residues" evidence="1">
    <location>
        <begin position="1239"/>
        <end position="1251"/>
    </location>
</feature>
<feature type="region of interest" description="Disordered" evidence="1">
    <location>
        <begin position="188"/>
        <end position="210"/>
    </location>
</feature>
<dbReference type="Proteomes" id="UP000694843">
    <property type="component" value="Unplaced"/>
</dbReference>
<organism evidence="3 4">
    <name type="scientific">Hyalella azteca</name>
    <name type="common">Amphipod</name>
    <dbReference type="NCBI Taxonomy" id="294128"/>
    <lineage>
        <taxon>Eukaryota</taxon>
        <taxon>Metazoa</taxon>
        <taxon>Ecdysozoa</taxon>
        <taxon>Arthropoda</taxon>
        <taxon>Crustacea</taxon>
        <taxon>Multicrustacea</taxon>
        <taxon>Malacostraca</taxon>
        <taxon>Eumalacostraca</taxon>
        <taxon>Peracarida</taxon>
        <taxon>Amphipoda</taxon>
        <taxon>Senticaudata</taxon>
        <taxon>Talitrida</taxon>
        <taxon>Talitroidea</taxon>
        <taxon>Hyalellidae</taxon>
        <taxon>Hyalella</taxon>
    </lineage>
</organism>
<dbReference type="RefSeq" id="XP_018012225.1">
    <property type="nucleotide sequence ID" value="XM_018156736.2"/>
</dbReference>
<accession>A0A8B7NF40</accession>
<dbReference type="GO" id="GO:0015629">
    <property type="term" value="C:actin cytoskeleton"/>
    <property type="evidence" value="ECO:0007669"/>
    <property type="project" value="TreeGrafter"/>
</dbReference>
<dbReference type="PANTHER" id="PTHR11977:SF45">
    <property type="entry name" value="SUPERVILLIN"/>
    <property type="match status" value="1"/>
</dbReference>
<feature type="compositionally biased region" description="Low complexity" evidence="1">
    <location>
        <begin position="59"/>
        <end position="69"/>
    </location>
</feature>
<evidence type="ECO:0000256" key="1">
    <source>
        <dbReference type="SAM" id="MobiDB-lite"/>
    </source>
</evidence>
<feature type="compositionally biased region" description="Basic and acidic residues" evidence="1">
    <location>
        <begin position="74"/>
        <end position="87"/>
    </location>
</feature>
<protein>
    <submittedName>
        <fullName evidence="4">Supervillin isoform X1</fullName>
    </submittedName>
</protein>
<dbReference type="SUPFAM" id="SSF47050">
    <property type="entry name" value="VHP, Villin headpiece domain"/>
    <property type="match status" value="1"/>
</dbReference>
<dbReference type="InterPro" id="IPR007122">
    <property type="entry name" value="Villin/Gelsolin"/>
</dbReference>
<dbReference type="PANTHER" id="PTHR11977">
    <property type="entry name" value="VILLIN"/>
    <property type="match status" value="1"/>
</dbReference>
<dbReference type="GO" id="GO:0005546">
    <property type="term" value="F:phosphatidylinositol-4,5-bisphosphate binding"/>
    <property type="evidence" value="ECO:0007669"/>
    <property type="project" value="TreeGrafter"/>
</dbReference>
<evidence type="ECO:0000313" key="3">
    <source>
        <dbReference type="Proteomes" id="UP000694843"/>
    </source>
</evidence>
<keyword evidence="3" id="KW-1185">Reference proteome</keyword>
<dbReference type="SUPFAM" id="SSF55753">
    <property type="entry name" value="Actin depolymerizing proteins"/>
    <property type="match status" value="4"/>
</dbReference>
<dbReference type="OMA" id="MEKFWGC"/>
<dbReference type="GO" id="GO:0051014">
    <property type="term" value="P:actin filament severing"/>
    <property type="evidence" value="ECO:0007669"/>
    <property type="project" value="TreeGrafter"/>
</dbReference>
<dbReference type="GO" id="GO:0005737">
    <property type="term" value="C:cytoplasm"/>
    <property type="evidence" value="ECO:0007669"/>
    <property type="project" value="TreeGrafter"/>
</dbReference>
<feature type="compositionally biased region" description="Low complexity" evidence="1">
    <location>
        <begin position="331"/>
        <end position="354"/>
    </location>
</feature>
<dbReference type="SMART" id="SM00153">
    <property type="entry name" value="VHP"/>
    <property type="match status" value="1"/>
</dbReference>
<feature type="compositionally biased region" description="Acidic residues" evidence="1">
    <location>
        <begin position="121"/>
        <end position="142"/>
    </location>
</feature>
<feature type="region of interest" description="Disordered" evidence="1">
    <location>
        <begin position="1235"/>
        <end position="1269"/>
    </location>
</feature>
<dbReference type="InterPro" id="IPR003128">
    <property type="entry name" value="Villin_headpiece"/>
</dbReference>
<dbReference type="InterPro" id="IPR029006">
    <property type="entry name" value="ADF-H/Gelsolin-like_dom_sf"/>
</dbReference>
<dbReference type="GO" id="GO:0008154">
    <property type="term" value="P:actin polymerization or depolymerization"/>
    <property type="evidence" value="ECO:0007669"/>
    <property type="project" value="TreeGrafter"/>
</dbReference>
<dbReference type="Gene3D" id="1.10.950.10">
    <property type="entry name" value="Villin headpiece domain"/>
    <property type="match status" value="1"/>
</dbReference>
<evidence type="ECO:0000259" key="2">
    <source>
        <dbReference type="PROSITE" id="PS51089"/>
    </source>
</evidence>
<feature type="region of interest" description="Disordered" evidence="1">
    <location>
        <begin position="1"/>
        <end position="35"/>
    </location>
</feature>
<dbReference type="InterPro" id="IPR036886">
    <property type="entry name" value="Villin_headpiece_dom_sf"/>
</dbReference>
<dbReference type="Pfam" id="PF02209">
    <property type="entry name" value="VHP"/>
    <property type="match status" value="1"/>
</dbReference>
<sequence length="1417" mass="155800">MSSSEASTPPPLSRSNSLLDEKNSPSSENLQHLSSIYTPALTKDTSGLPADTLDLAADTSDLAPDTSDLVADPLHLKRDTSDLKEDASSQATGDSDDDHDSTASSKLTDDDAENNVASVDDSNEDEGKEDTVGLEDVLDGPPDDATSADVVIRPKTTVDGCVASHRVTLATSELNATQILSQSPIFRKKFTSDQKTPTKSHPPDLPAGNGSLNVRLAALQRSGEESWKQRYQKDKDLNCNVTIRQKGSGVGTKERPVSLMDRKCKLESSSQTWKARVTESDASKFTVAHKIAMSASASSVPSMASSPGKGMVPLFPGFISSSLKSKLSSMAASSATDAQTSPPSSDNSSACPSPSTSPPATRNIIDSPSSERKVRKTPQPKVFKSKTGSNLPQMGGNIPMIMPQGIRPPRIDFRRAISTPSGQEEDNTQETSETVELFEVADEEFHKFFASATTSSVVCPGQESDLSLDLADLDAITSNVQTLGVQRRRVQKHTRHRASAGNPVRAAACKGLMQYTQLRLHAGERELRNNKVQELSKNSTLAVEALAGLASKENFSAVQLRPMTVQDTRELPPYVHPMLLRVKGRRRAEARLMPPRPESVNSGDDFILVTPSQVYHYKSEFANVIERAKASEIAAFIVQQKDLGVTATSPVLEITENVKGIRRTRFWETLGGGSESTSAGPDEGGDDEEVEACLARSNKVYKVEGCTLVPHDLAWGKPPTVDLLQSDQVLVFDFGSEVYSWSGKRAAVEERRAALELAKELWEEAYDYSDCDINPVLPLPHNTTMKGPRPPWGILGKITENLETVLFKERFIDWPDTAQQTRIKEVKEELRRRPEPVCLLQPCSGDDLQSNVPAEPDLLLEMSHLGRGTEYYDAQERRLLVVTTKDYRVWHISEAGKTSLPTSSRCHFHAADTYVVRWYYQVNATGRTLKGAPSKHAVTGRSRVAYFFWQGRQSSLSDKGASALMTVELDEERGPHVRVPMGAEPPAFLNLFSGALVIHSGSRGGTKDGQEGMGTWRMFLVRGEKENEAHLLEVAVDRTLLRSRGCLLLVDLEKCVVYLWSGCKALRHTRQIASTTAKHLAESTAADAGWDPSSIPTVKEQYEGAECREFWEGMKLGEAANPQPAAVLSLYSEVLNHSLEKVGSHSKHFKHMSLLGDTTNSYEWTMRIWRLQAKHDHFEANEITSTYRLPDVTNPLPFNQDDLYAAHIQPALFLVDAGGRVWLWQGWWPAEGQDVVNGDSHNTDNNKNVTNADDESELDTRNNNTNGFSNTTGSAALRFNFARKAALQTALNYAQSLGDACKGPPSLILGGLEPLAFINLFALWHCRPDVAAAQRKSGRYTEVREYPVEEVLASLSRSHYSVQELSALPAPEGVDPSRLEDYLTDDDFVKVMGKTREEFAGLPQWKQLDLKKKAKLF</sequence>
<name>A0A8B7NF40_HYAAZ</name>
<dbReference type="SMART" id="SM00262">
    <property type="entry name" value="GEL"/>
    <property type="match status" value="4"/>
</dbReference>